<dbReference type="AlphaFoldDB" id="A0A448ZPJ4"/>
<evidence type="ECO:0000256" key="1">
    <source>
        <dbReference type="ARBA" id="ARBA00022801"/>
    </source>
</evidence>
<evidence type="ECO:0000259" key="3">
    <source>
        <dbReference type="Pfam" id="PF03629"/>
    </source>
</evidence>
<evidence type="ECO:0000313" key="4">
    <source>
        <dbReference type="EMBL" id="VEU43961.1"/>
    </source>
</evidence>
<dbReference type="PANTHER" id="PTHR31988:SF19">
    <property type="entry name" value="9-O-ACETYL-N-ACETYLNEURAMINIC ACID DEACETYLASE-RELATED"/>
    <property type="match status" value="1"/>
</dbReference>
<dbReference type="InterPro" id="IPR005181">
    <property type="entry name" value="SASA"/>
</dbReference>
<reference evidence="4 5" key="1">
    <citation type="submission" date="2019-01" db="EMBL/GenBank/DDBJ databases">
        <authorList>
            <person name="Ferrante I. M."/>
        </authorList>
    </citation>
    <scope>NUCLEOTIDE SEQUENCE [LARGE SCALE GENOMIC DNA]</scope>
    <source>
        <strain evidence="4 5">B856</strain>
    </source>
</reference>
<organism evidence="4 5">
    <name type="scientific">Pseudo-nitzschia multistriata</name>
    <dbReference type="NCBI Taxonomy" id="183589"/>
    <lineage>
        <taxon>Eukaryota</taxon>
        <taxon>Sar</taxon>
        <taxon>Stramenopiles</taxon>
        <taxon>Ochrophyta</taxon>
        <taxon>Bacillariophyta</taxon>
        <taxon>Bacillariophyceae</taxon>
        <taxon>Bacillariophycidae</taxon>
        <taxon>Bacillariales</taxon>
        <taxon>Bacillariaceae</taxon>
        <taxon>Pseudo-nitzschia</taxon>
    </lineage>
</organism>
<name>A0A448ZPJ4_9STRA</name>
<evidence type="ECO:0000256" key="2">
    <source>
        <dbReference type="SAM" id="SignalP"/>
    </source>
</evidence>
<dbReference type="EMBL" id="CAACVS010000602">
    <property type="protein sequence ID" value="VEU43961.1"/>
    <property type="molecule type" value="Genomic_DNA"/>
</dbReference>
<gene>
    <name evidence="4" type="ORF">PSNMU_V1.4_AUG-EV-PASAV3_0110640</name>
</gene>
<dbReference type="Proteomes" id="UP000291116">
    <property type="component" value="Unassembled WGS sequence"/>
</dbReference>
<feature type="signal peptide" evidence="2">
    <location>
        <begin position="1"/>
        <end position="28"/>
    </location>
</feature>
<dbReference type="Gene3D" id="3.40.50.1110">
    <property type="entry name" value="SGNH hydrolase"/>
    <property type="match status" value="1"/>
</dbReference>
<dbReference type="GO" id="GO:0016787">
    <property type="term" value="F:hydrolase activity"/>
    <property type="evidence" value="ECO:0007669"/>
    <property type="project" value="UniProtKB-KW"/>
</dbReference>
<dbReference type="PANTHER" id="PTHR31988">
    <property type="entry name" value="ESTERASE, PUTATIVE (DUF303)-RELATED"/>
    <property type="match status" value="1"/>
</dbReference>
<dbReference type="InterPro" id="IPR036514">
    <property type="entry name" value="SGNH_hydro_sf"/>
</dbReference>
<dbReference type="OrthoDB" id="42638at2759"/>
<proteinExistence type="predicted"/>
<dbReference type="SUPFAM" id="SSF52266">
    <property type="entry name" value="SGNH hydrolase"/>
    <property type="match status" value="1"/>
</dbReference>
<keyword evidence="1" id="KW-0378">Hydrolase</keyword>
<dbReference type="InterPro" id="IPR052940">
    <property type="entry name" value="Carb_Esterase_6"/>
</dbReference>
<sequence length="414" mass="45027">MKVSGDRRKWTTLLAAAAAWSRLPVADASGSTAENAAPVPTLLRTARRDTPPLQIYVLVGQSNMQGHGYVDAREEDGASFRNGTLEWMVETYPSAYGRLKNKDGTAWAVRDDVYVAYNRQDGGTVRPEWSTSHGFLTAGFGGDPGQEGHQMGPELGFGWAVGDHHSSERSEHQAGARASPPAVLLLKVAWGGKSLAVDFRPPSSGGTTGLYYEAVLATVWRALGSLEGVIPGQWPGRTYELAGFAWHQGWNDGCNKTMAAEYESNLANLVRDVRADLGVPDLPFVVGVSGMNGWKNRTQTQTQIQTQMQTRTQAEALVDGQLAVVIDAQLAVGNPSVYPEFAGTVESVETRGFFREPRPASPGDQVYHWNNNCESYWKVGAAMGEAMIGLLRTKPKHGLLPRHQAKQVHELLSR</sequence>
<feature type="chain" id="PRO_5018987571" description="Sialate O-acetylesterase domain-containing protein" evidence="2">
    <location>
        <begin position="29"/>
        <end position="414"/>
    </location>
</feature>
<keyword evidence="5" id="KW-1185">Reference proteome</keyword>
<keyword evidence="2" id="KW-0732">Signal</keyword>
<dbReference type="Pfam" id="PF03629">
    <property type="entry name" value="SASA"/>
    <property type="match status" value="1"/>
</dbReference>
<evidence type="ECO:0000313" key="5">
    <source>
        <dbReference type="Proteomes" id="UP000291116"/>
    </source>
</evidence>
<protein>
    <recommendedName>
        <fullName evidence="3">Sialate O-acetylesterase domain-containing protein</fullName>
    </recommendedName>
</protein>
<feature type="domain" description="Sialate O-acetylesterase" evidence="3">
    <location>
        <begin position="181"/>
        <end position="315"/>
    </location>
</feature>
<accession>A0A448ZPJ4</accession>